<accession>A0A942TGA3</accession>
<evidence type="ECO:0000313" key="2">
    <source>
        <dbReference type="Proteomes" id="UP000681414"/>
    </source>
</evidence>
<organism evidence="1 2">
    <name type="scientific">Lederbergia citri</name>
    <dbReference type="NCBI Taxonomy" id="2833580"/>
    <lineage>
        <taxon>Bacteria</taxon>
        <taxon>Bacillati</taxon>
        <taxon>Bacillota</taxon>
        <taxon>Bacilli</taxon>
        <taxon>Bacillales</taxon>
        <taxon>Bacillaceae</taxon>
        <taxon>Lederbergia</taxon>
    </lineage>
</organism>
<keyword evidence="2" id="KW-1185">Reference proteome</keyword>
<dbReference type="AlphaFoldDB" id="A0A942TGA3"/>
<name>A0A942TGA3_9BACI</name>
<reference evidence="1 2" key="1">
    <citation type="submission" date="2021-05" db="EMBL/GenBank/DDBJ databases">
        <title>Novel Bacillus species.</title>
        <authorList>
            <person name="Liu G."/>
        </authorList>
    </citation>
    <scope>NUCLEOTIDE SEQUENCE [LARGE SCALE GENOMIC DNA]</scope>
    <source>
        <strain evidence="2">FJAT-49780</strain>
    </source>
</reference>
<dbReference type="RefSeq" id="WP_213126293.1">
    <property type="nucleotide sequence ID" value="NZ_JAGYPG010000003.1"/>
</dbReference>
<evidence type="ECO:0000313" key="1">
    <source>
        <dbReference type="EMBL" id="MBS4197108.1"/>
    </source>
</evidence>
<protein>
    <submittedName>
        <fullName evidence="1">Uncharacterized protein</fullName>
    </submittedName>
</protein>
<dbReference type="EMBL" id="JAGYPG010000003">
    <property type="protein sequence ID" value="MBS4197108.1"/>
    <property type="molecule type" value="Genomic_DNA"/>
</dbReference>
<proteinExistence type="predicted"/>
<gene>
    <name evidence="1" type="ORF">KHA97_18810</name>
</gene>
<dbReference type="Proteomes" id="UP000681414">
    <property type="component" value="Unassembled WGS sequence"/>
</dbReference>
<sequence>MIDLYTVEKKMELEEKERQRNADIAWMLPERKPKRHVKNTLVSAKKLLDIRIRISIEIQR</sequence>
<comment type="caution">
    <text evidence="1">The sequence shown here is derived from an EMBL/GenBank/DDBJ whole genome shotgun (WGS) entry which is preliminary data.</text>
</comment>